<comment type="caution">
    <text evidence="3">The sequence shown here is derived from an EMBL/GenBank/DDBJ whole genome shotgun (WGS) entry which is preliminary data.</text>
</comment>
<organism evidence="3 4">
    <name type="scientific">Undibacterium amnicola</name>
    <dbReference type="NCBI Taxonomy" id="1834038"/>
    <lineage>
        <taxon>Bacteria</taxon>
        <taxon>Pseudomonadati</taxon>
        <taxon>Pseudomonadota</taxon>
        <taxon>Betaproteobacteria</taxon>
        <taxon>Burkholderiales</taxon>
        <taxon>Oxalobacteraceae</taxon>
        <taxon>Undibacterium</taxon>
    </lineage>
</organism>
<feature type="chain" id="PRO_5045674995" evidence="2">
    <location>
        <begin position="26"/>
        <end position="241"/>
    </location>
</feature>
<keyword evidence="1" id="KW-0175">Coiled coil</keyword>
<feature type="coiled-coil region" evidence="1">
    <location>
        <begin position="214"/>
        <end position="241"/>
    </location>
</feature>
<evidence type="ECO:0000313" key="3">
    <source>
        <dbReference type="EMBL" id="MBC3831369.1"/>
    </source>
</evidence>
<keyword evidence="4" id="KW-1185">Reference proteome</keyword>
<gene>
    <name evidence="3" type="ORF">H8K33_07600</name>
</gene>
<evidence type="ECO:0000256" key="1">
    <source>
        <dbReference type="SAM" id="Coils"/>
    </source>
</evidence>
<evidence type="ECO:0000313" key="4">
    <source>
        <dbReference type="Proteomes" id="UP000643610"/>
    </source>
</evidence>
<feature type="signal peptide" evidence="2">
    <location>
        <begin position="1"/>
        <end position="25"/>
    </location>
</feature>
<dbReference type="RefSeq" id="WP_186890371.1">
    <property type="nucleotide sequence ID" value="NZ_JACOFU010000002.1"/>
</dbReference>
<evidence type="ECO:0000256" key="2">
    <source>
        <dbReference type="SAM" id="SignalP"/>
    </source>
</evidence>
<dbReference type="EMBL" id="JACOFU010000002">
    <property type="protein sequence ID" value="MBC3831369.1"/>
    <property type="molecule type" value="Genomic_DNA"/>
</dbReference>
<name>A0ABR6XQT3_9BURK</name>
<protein>
    <submittedName>
        <fullName evidence="3">DUF4124 domain-containing protein</fullName>
    </submittedName>
</protein>
<reference evidence="3 4" key="1">
    <citation type="submission" date="2020-08" db="EMBL/GenBank/DDBJ databases">
        <title>Novel species isolated from subtropical streams in China.</title>
        <authorList>
            <person name="Lu H."/>
        </authorList>
    </citation>
    <scope>NUCLEOTIDE SEQUENCE [LARGE SCALE GENOMIC DNA]</scope>
    <source>
        <strain evidence="3 4">KCTC 52442</strain>
    </source>
</reference>
<accession>A0ABR6XQT3</accession>
<sequence>MPKRVLFFSLFVLMHSFLMPSVSQAQTMYRCGTSYQDKPCANGQQGVVIGTAKIATQTASESKPMVDAACKRRGEEAKKIIWMREAGAQKDDLLAKSNSAAQSQLIADIYAVRGNASDIRANIEKNCMDEKDVGRRLGIVADADNVQALRMAQQVLQAAEKSAVQAAANKSATANKEMALEKNSEPAEVVAAKKRLPCPNLKNQLEIVKANLRAGADAQTMQSLQQQKRDLEKEVTQICAQ</sequence>
<keyword evidence="2" id="KW-0732">Signal</keyword>
<dbReference type="Proteomes" id="UP000643610">
    <property type="component" value="Unassembled WGS sequence"/>
</dbReference>
<proteinExistence type="predicted"/>